<dbReference type="RefSeq" id="WP_187466437.1">
    <property type="nucleotide sequence ID" value="NZ_JACSIT010000098.1"/>
</dbReference>
<evidence type="ECO:0000313" key="2">
    <source>
        <dbReference type="Proteomes" id="UP000650081"/>
    </source>
</evidence>
<proteinExistence type="predicted"/>
<organism evidence="1 2">
    <name type="scientific">Neolewinella lacunae</name>
    <dbReference type="NCBI Taxonomy" id="1517758"/>
    <lineage>
        <taxon>Bacteria</taxon>
        <taxon>Pseudomonadati</taxon>
        <taxon>Bacteroidota</taxon>
        <taxon>Saprospiria</taxon>
        <taxon>Saprospirales</taxon>
        <taxon>Lewinellaceae</taxon>
        <taxon>Neolewinella</taxon>
    </lineage>
</organism>
<evidence type="ECO:0000313" key="1">
    <source>
        <dbReference type="EMBL" id="MBC6994359.1"/>
    </source>
</evidence>
<dbReference type="EMBL" id="JACSIT010000098">
    <property type="protein sequence ID" value="MBC6994359.1"/>
    <property type="molecule type" value="Genomic_DNA"/>
</dbReference>
<dbReference type="AlphaFoldDB" id="A0A923T8A4"/>
<reference evidence="1" key="1">
    <citation type="submission" date="2020-08" db="EMBL/GenBank/DDBJ databases">
        <title>Lewinella bacteria from marine environments.</title>
        <authorList>
            <person name="Zhong Y."/>
        </authorList>
    </citation>
    <scope>NUCLEOTIDE SEQUENCE</scope>
    <source>
        <strain evidence="1">KCTC 42187</strain>
    </source>
</reference>
<protein>
    <submittedName>
        <fullName evidence="1">Uncharacterized protein</fullName>
    </submittedName>
</protein>
<dbReference type="Proteomes" id="UP000650081">
    <property type="component" value="Unassembled WGS sequence"/>
</dbReference>
<comment type="caution">
    <text evidence="1">The sequence shown here is derived from an EMBL/GenBank/DDBJ whole genome shotgun (WGS) entry which is preliminary data.</text>
</comment>
<gene>
    <name evidence="1" type="ORF">H9S92_09305</name>
</gene>
<sequence length="48" mass="5276">MTQILTQKQSDPVADTSMLEAEIDVLVYRLYGLTNAEVLLVDGEFGMG</sequence>
<accession>A0A923T8A4</accession>
<name>A0A923T8A4_9BACT</name>
<keyword evidence="2" id="KW-1185">Reference proteome</keyword>